<evidence type="ECO:0000256" key="5">
    <source>
        <dbReference type="ARBA" id="ARBA00023002"/>
    </source>
</evidence>
<dbReference type="PROSITE" id="PS00086">
    <property type="entry name" value="CYTOCHROME_P450"/>
    <property type="match status" value="1"/>
</dbReference>
<evidence type="ECO:0000256" key="7">
    <source>
        <dbReference type="ARBA" id="ARBA00023033"/>
    </source>
</evidence>
<dbReference type="PRINTS" id="PR00463">
    <property type="entry name" value="EP450I"/>
</dbReference>
<comment type="similarity">
    <text evidence="9">Belongs to the cytochrome P450 family.</text>
</comment>
<sequence>MPNSAIRSPGLVLAIISSVSLFALILYRGYRARRYYRDLPGPPHSWLWGHISIFRDITRLMPPNSMPQLRYTEIAHQYNLHGIFYLDLWPIGPGLVIITDPKLIEQAAVPRPLVPHPMTNTFMASMVGENSIPTKGGTEWRKLHNLMSPAFSNAYARGLVGVMVDASRILRSKLDEFSVTGQVFSMEDMMIKLVFRIVSRQILNAGSYAQEQGRQDLANMRELVDLAQEESDPRIAYNLLVQIPRRLRRYFVRRKLETSILGFVYKRLKVLVRKEIVPSRQNPTSILDLMLREHVESAIKEKKKGRNGVLKLSGVEEKQLLSYLRILLLGGHTTSTNTLTYLFMLLSQEPQIVDKIRQEHAQQLGSDPQTTILDNPDMLFKLTYTEAVIKEVLRLYPVGSSLRLGPPGATVCHQGRHLPIDNSLVVMTNAHGIHYDPSLYSRHTTFQPERWLGQNKTHPGPRYFRPFGGDGRWCPGQNIAMYILRVVLVMIIGDYTFECADIKPNLMARTLHTDIDMAFGDIAFQELGLEGKPRDGMMMTVRKRA</sequence>
<reference evidence="11 12" key="1">
    <citation type="submission" date="2016-06" db="EMBL/GenBank/DDBJ databases">
        <title>Living apart together: crosstalk between the core and supernumerary genomes in a fungal plant pathogen.</title>
        <authorList>
            <person name="Vanheule A."/>
            <person name="Audenaert K."/>
            <person name="Warris S."/>
            <person name="Van De Geest H."/>
            <person name="Schijlen E."/>
            <person name="Hofte M."/>
            <person name="De Saeger S."/>
            <person name="Haesaert G."/>
            <person name="Waalwijk C."/>
            <person name="Van Der Lee T."/>
        </authorList>
    </citation>
    <scope>NUCLEOTIDE SEQUENCE [LARGE SCALE GENOMIC DNA]</scope>
    <source>
        <strain evidence="11 12">2516</strain>
    </source>
</reference>
<organism evidence="11 12">
    <name type="scientific">Fusarium poae</name>
    <dbReference type="NCBI Taxonomy" id="36050"/>
    <lineage>
        <taxon>Eukaryota</taxon>
        <taxon>Fungi</taxon>
        <taxon>Dikarya</taxon>
        <taxon>Ascomycota</taxon>
        <taxon>Pezizomycotina</taxon>
        <taxon>Sordariomycetes</taxon>
        <taxon>Hypocreomycetidae</taxon>
        <taxon>Hypocreales</taxon>
        <taxon>Nectriaceae</taxon>
        <taxon>Fusarium</taxon>
    </lineage>
</organism>
<evidence type="ECO:0000256" key="10">
    <source>
        <dbReference type="SAM" id="Phobius"/>
    </source>
</evidence>
<dbReference type="GO" id="GO:0004497">
    <property type="term" value="F:monooxygenase activity"/>
    <property type="evidence" value="ECO:0007669"/>
    <property type="project" value="UniProtKB-KW"/>
</dbReference>
<dbReference type="InterPro" id="IPR001128">
    <property type="entry name" value="Cyt_P450"/>
</dbReference>
<evidence type="ECO:0000256" key="4">
    <source>
        <dbReference type="ARBA" id="ARBA00022723"/>
    </source>
</evidence>
<comment type="cofactor">
    <cofactor evidence="1 8">
        <name>heme</name>
        <dbReference type="ChEBI" id="CHEBI:30413"/>
    </cofactor>
</comment>
<keyword evidence="10" id="KW-0472">Membrane</keyword>
<evidence type="ECO:0000256" key="1">
    <source>
        <dbReference type="ARBA" id="ARBA00001971"/>
    </source>
</evidence>
<dbReference type="PANTHER" id="PTHR24305:SF107">
    <property type="entry name" value="P450, PUTATIVE (EUROFUNG)-RELATED"/>
    <property type="match status" value="1"/>
</dbReference>
<evidence type="ECO:0000256" key="3">
    <source>
        <dbReference type="ARBA" id="ARBA00022617"/>
    </source>
</evidence>
<protein>
    <recommendedName>
        <fullName evidence="13">Cytochrome P450</fullName>
    </recommendedName>
</protein>
<dbReference type="GO" id="GO:0005506">
    <property type="term" value="F:iron ion binding"/>
    <property type="evidence" value="ECO:0007669"/>
    <property type="project" value="InterPro"/>
</dbReference>
<dbReference type="STRING" id="36050.A0A1B8AF27"/>
<dbReference type="PRINTS" id="PR00385">
    <property type="entry name" value="P450"/>
</dbReference>
<evidence type="ECO:0000256" key="2">
    <source>
        <dbReference type="ARBA" id="ARBA00005179"/>
    </source>
</evidence>
<dbReference type="PANTHER" id="PTHR24305">
    <property type="entry name" value="CYTOCHROME P450"/>
    <property type="match status" value="1"/>
</dbReference>
<keyword evidence="5 9" id="KW-0560">Oxidoreductase</keyword>
<dbReference type="Pfam" id="PF00067">
    <property type="entry name" value="p450"/>
    <property type="match status" value="1"/>
</dbReference>
<feature type="transmembrane region" description="Helical" evidence="10">
    <location>
        <begin position="6"/>
        <end position="27"/>
    </location>
</feature>
<keyword evidence="12" id="KW-1185">Reference proteome</keyword>
<dbReference type="EMBL" id="LYXU01000004">
    <property type="protein sequence ID" value="OBS19078.1"/>
    <property type="molecule type" value="Genomic_DNA"/>
</dbReference>
<dbReference type="OMA" id="FPRHAWR"/>
<gene>
    <name evidence="11" type="ORF">FPOA_10802</name>
</gene>
<feature type="binding site" description="axial binding residue" evidence="8">
    <location>
        <position position="474"/>
    </location>
    <ligand>
        <name>heme</name>
        <dbReference type="ChEBI" id="CHEBI:30413"/>
    </ligand>
    <ligandPart>
        <name>Fe</name>
        <dbReference type="ChEBI" id="CHEBI:18248"/>
    </ligandPart>
</feature>
<dbReference type="Proteomes" id="UP000091967">
    <property type="component" value="Unassembled WGS sequence"/>
</dbReference>
<dbReference type="Gene3D" id="1.10.630.10">
    <property type="entry name" value="Cytochrome P450"/>
    <property type="match status" value="1"/>
</dbReference>
<dbReference type="AlphaFoldDB" id="A0A1B8AF27"/>
<evidence type="ECO:0000313" key="11">
    <source>
        <dbReference type="EMBL" id="OBS19078.1"/>
    </source>
</evidence>
<comment type="caution">
    <text evidence="11">The sequence shown here is derived from an EMBL/GenBank/DDBJ whole genome shotgun (WGS) entry which is preliminary data.</text>
</comment>
<keyword evidence="10" id="KW-1133">Transmembrane helix</keyword>
<keyword evidence="6 8" id="KW-0408">Iron</keyword>
<proteinExistence type="inferred from homology"/>
<evidence type="ECO:0000256" key="8">
    <source>
        <dbReference type="PIRSR" id="PIRSR602401-1"/>
    </source>
</evidence>
<accession>A0A1B8AF27</accession>
<dbReference type="SUPFAM" id="SSF48264">
    <property type="entry name" value="Cytochrome P450"/>
    <property type="match status" value="1"/>
</dbReference>
<dbReference type="InterPro" id="IPR050121">
    <property type="entry name" value="Cytochrome_P450_monoxygenase"/>
</dbReference>
<dbReference type="InterPro" id="IPR036396">
    <property type="entry name" value="Cyt_P450_sf"/>
</dbReference>
<keyword evidence="4 8" id="KW-0479">Metal-binding</keyword>
<evidence type="ECO:0000313" key="12">
    <source>
        <dbReference type="Proteomes" id="UP000091967"/>
    </source>
</evidence>
<name>A0A1B8AF27_FUSPO</name>
<keyword evidence="7 9" id="KW-0503">Monooxygenase</keyword>
<dbReference type="InterPro" id="IPR002401">
    <property type="entry name" value="Cyt_P450_E_grp-I"/>
</dbReference>
<dbReference type="GO" id="GO:0016705">
    <property type="term" value="F:oxidoreductase activity, acting on paired donors, with incorporation or reduction of molecular oxygen"/>
    <property type="evidence" value="ECO:0007669"/>
    <property type="project" value="InterPro"/>
</dbReference>
<dbReference type="GO" id="GO:0020037">
    <property type="term" value="F:heme binding"/>
    <property type="evidence" value="ECO:0007669"/>
    <property type="project" value="InterPro"/>
</dbReference>
<keyword evidence="3 8" id="KW-0349">Heme</keyword>
<keyword evidence="10" id="KW-0812">Transmembrane</keyword>
<evidence type="ECO:0000256" key="6">
    <source>
        <dbReference type="ARBA" id="ARBA00023004"/>
    </source>
</evidence>
<evidence type="ECO:0008006" key="13">
    <source>
        <dbReference type="Google" id="ProtNLM"/>
    </source>
</evidence>
<dbReference type="InterPro" id="IPR017972">
    <property type="entry name" value="Cyt_P450_CS"/>
</dbReference>
<evidence type="ECO:0000256" key="9">
    <source>
        <dbReference type="RuleBase" id="RU000461"/>
    </source>
</evidence>
<comment type="pathway">
    <text evidence="2">Secondary metabolite biosynthesis.</text>
</comment>